<evidence type="ECO:0000313" key="2">
    <source>
        <dbReference type="Proteomes" id="UP000256294"/>
    </source>
</evidence>
<dbReference type="EMBL" id="QTUB01000001">
    <property type="protein sequence ID" value="REF27981.1"/>
    <property type="molecule type" value="Genomic_DNA"/>
</dbReference>
<evidence type="ECO:0008006" key="3">
    <source>
        <dbReference type="Google" id="ProtNLM"/>
    </source>
</evidence>
<dbReference type="Proteomes" id="UP000256294">
    <property type="component" value="Unassembled WGS sequence"/>
</dbReference>
<keyword evidence="2" id="KW-1185">Reference proteome</keyword>
<dbReference type="GO" id="GO:0016788">
    <property type="term" value="F:hydrolase activity, acting on ester bonds"/>
    <property type="evidence" value="ECO:0007669"/>
    <property type="project" value="UniProtKB-ARBA"/>
</dbReference>
<gene>
    <name evidence="1" type="ORF">BDD26_2829</name>
</gene>
<dbReference type="InterPro" id="IPR036514">
    <property type="entry name" value="SGNH_hydro_sf"/>
</dbReference>
<sequence length="369" mass="42775">MRNKLSHDEAVNEVYRLTPQIRDYDEFMYLGVRWLPYTMFFHQTNFKSKAINTDSLGFRYTKYKDGYISMDSIPSDVPINIIVGGSTTLGTGTTGDEYTIASGLSKLTGEPWINFGGRGYNSTQEVILFLMHQHRFNQINHVVVFSGMNTLTLEGIPDELATEHGRYYYSYEYQYYMGQYNNDLKRRKNSYASELDKRNANPMKKLYNKIMNVSDSFNPADVIITDDATDTTQRLIRTAGVIGQALSQWKSLLAPYNAKLSFFLQPMSYWSKSQLTTTEEEIFWAIDQCPNNFWRLFSRILAKENHPILVNELHTRLTQAEVNFFDMNALMGDSPLINESIYVDRVHFNDAGYFEMARLINKYIGENHE</sequence>
<name>A0A3D9UTD8_9GAMM</name>
<proteinExistence type="predicted"/>
<dbReference type="Gene3D" id="3.40.50.1110">
    <property type="entry name" value="SGNH hydrolase"/>
    <property type="match status" value="1"/>
</dbReference>
<reference evidence="1 2" key="1">
    <citation type="submission" date="2018-08" db="EMBL/GenBank/DDBJ databases">
        <title>Genomic Encyclopedia of Archaeal and Bacterial Type Strains, Phase II (KMG-II): from individual species to whole genera.</title>
        <authorList>
            <person name="Goeker M."/>
        </authorList>
    </citation>
    <scope>NUCLEOTIDE SEQUENCE [LARGE SCALE GENOMIC DNA]</scope>
    <source>
        <strain evidence="1 2">DSM 17905</strain>
    </source>
</reference>
<dbReference type="RefSeq" id="WP_115826851.1">
    <property type="nucleotide sequence ID" value="NZ_QTUB01000001.1"/>
</dbReference>
<dbReference type="SUPFAM" id="SSF52266">
    <property type="entry name" value="SGNH hydrolase"/>
    <property type="match status" value="1"/>
</dbReference>
<evidence type="ECO:0000313" key="1">
    <source>
        <dbReference type="EMBL" id="REF27981.1"/>
    </source>
</evidence>
<organism evidence="1 2">
    <name type="scientific">Xenorhabdus cabanillasii</name>
    <dbReference type="NCBI Taxonomy" id="351673"/>
    <lineage>
        <taxon>Bacteria</taxon>
        <taxon>Pseudomonadati</taxon>
        <taxon>Pseudomonadota</taxon>
        <taxon>Gammaproteobacteria</taxon>
        <taxon>Enterobacterales</taxon>
        <taxon>Morganellaceae</taxon>
        <taxon>Xenorhabdus</taxon>
    </lineage>
</organism>
<accession>A0A3D9UTD8</accession>
<dbReference type="AlphaFoldDB" id="A0A3D9UTD8"/>
<protein>
    <recommendedName>
        <fullName evidence="3">GDSL-like lipase/acylhydrolase family protein</fullName>
    </recommendedName>
</protein>
<comment type="caution">
    <text evidence="1">The sequence shown here is derived from an EMBL/GenBank/DDBJ whole genome shotgun (WGS) entry which is preliminary data.</text>
</comment>